<evidence type="ECO:0000313" key="3">
    <source>
        <dbReference type="EMBL" id="KAF2092158.1"/>
    </source>
</evidence>
<reference evidence="3" key="1">
    <citation type="journal article" date="2020" name="Stud. Mycol.">
        <title>101 Dothideomycetes genomes: a test case for predicting lifestyles and emergence of pathogens.</title>
        <authorList>
            <person name="Haridas S."/>
            <person name="Albert R."/>
            <person name="Binder M."/>
            <person name="Bloem J."/>
            <person name="Labutti K."/>
            <person name="Salamov A."/>
            <person name="Andreopoulos B."/>
            <person name="Baker S."/>
            <person name="Barry K."/>
            <person name="Bills G."/>
            <person name="Bluhm B."/>
            <person name="Cannon C."/>
            <person name="Castanera R."/>
            <person name="Culley D."/>
            <person name="Daum C."/>
            <person name="Ezra D."/>
            <person name="Gonzalez J."/>
            <person name="Henrissat B."/>
            <person name="Kuo A."/>
            <person name="Liang C."/>
            <person name="Lipzen A."/>
            <person name="Lutzoni F."/>
            <person name="Magnuson J."/>
            <person name="Mondo S."/>
            <person name="Nolan M."/>
            <person name="Ohm R."/>
            <person name="Pangilinan J."/>
            <person name="Park H.-J."/>
            <person name="Ramirez L."/>
            <person name="Alfaro M."/>
            <person name="Sun H."/>
            <person name="Tritt A."/>
            <person name="Yoshinaga Y."/>
            <person name="Zwiers L.-H."/>
            <person name="Turgeon B."/>
            <person name="Goodwin S."/>
            <person name="Spatafora J."/>
            <person name="Crous P."/>
            <person name="Grigoriev I."/>
        </authorList>
    </citation>
    <scope>NUCLEOTIDE SEQUENCE</scope>
    <source>
        <strain evidence="3">CBS 121410</strain>
    </source>
</reference>
<feature type="region of interest" description="Disordered" evidence="2">
    <location>
        <begin position="409"/>
        <end position="511"/>
    </location>
</feature>
<sequence>AEPQQLPRGECRFIQPAVDSVTGSRQRCICQGFSHNRRPVGSECECGHPAWVHVQQPMAVVTYEEHAALVEEVRRLKQDQHTKVQRLQQELAKVQQELFVSRAQTAERERLLKMIEARMYQNMKALKLEIDDKMDGMIDQQHALQRKLIDVEDTTMEHEIKFEGLEADKEQPVRSLSPAQESAVDTLMDADVEHPSVEVEKPDFRPRQPWEMNVIVVPRRTQHYAFDFGSNGYKRSQSRHLHLTLEFPGPDSRHFVNTIEMALRDVLKGRPWMPLQAFRPPDDQLARMALHQLPVEHVVSDQWNYSFLDHYCIAHDKMLGDLLYITLQTEELSWDEIKCLPAAADVDESCWAHDDELDGPPPKNFERMDAELMYDYLEPPPYSSRRSQMEMERLQTPLGVLAASAAHLPPLTKQTTAQSLRSLESQKSVEMEEGSDNEHRAKIRKLRAKHSEPAMNGGGSSSSAKQPQYYSGRSKRKMPVREKQKQPVQFKLPSMPNMPNILHRHDTRGKD</sequence>
<feature type="non-terminal residue" evidence="3">
    <location>
        <position position="511"/>
    </location>
</feature>
<evidence type="ECO:0000256" key="1">
    <source>
        <dbReference type="SAM" id="Coils"/>
    </source>
</evidence>
<feature type="non-terminal residue" evidence="3">
    <location>
        <position position="1"/>
    </location>
</feature>
<accession>A0A9P4M072</accession>
<keyword evidence="1" id="KW-0175">Coiled coil</keyword>
<dbReference type="Proteomes" id="UP000799776">
    <property type="component" value="Unassembled WGS sequence"/>
</dbReference>
<gene>
    <name evidence="3" type="ORF">K490DRAFT_11629</name>
</gene>
<evidence type="ECO:0000256" key="2">
    <source>
        <dbReference type="SAM" id="MobiDB-lite"/>
    </source>
</evidence>
<feature type="coiled-coil region" evidence="1">
    <location>
        <begin position="70"/>
        <end position="104"/>
    </location>
</feature>
<dbReference type="EMBL" id="ML978711">
    <property type="protein sequence ID" value="KAF2092158.1"/>
    <property type="molecule type" value="Genomic_DNA"/>
</dbReference>
<dbReference type="OrthoDB" id="4187949at2759"/>
<name>A0A9P4M072_9PEZI</name>
<proteinExistence type="predicted"/>
<dbReference type="AlphaFoldDB" id="A0A9P4M072"/>
<protein>
    <submittedName>
        <fullName evidence="3">Uncharacterized protein</fullName>
    </submittedName>
</protein>
<comment type="caution">
    <text evidence="3">The sequence shown here is derived from an EMBL/GenBank/DDBJ whole genome shotgun (WGS) entry which is preliminary data.</text>
</comment>
<feature type="compositionally biased region" description="Polar residues" evidence="2">
    <location>
        <begin position="412"/>
        <end position="428"/>
    </location>
</feature>
<keyword evidence="4" id="KW-1185">Reference proteome</keyword>
<feature type="compositionally biased region" description="Polar residues" evidence="2">
    <location>
        <begin position="461"/>
        <end position="471"/>
    </location>
</feature>
<organism evidence="3 4">
    <name type="scientific">Saccharata proteae CBS 121410</name>
    <dbReference type="NCBI Taxonomy" id="1314787"/>
    <lineage>
        <taxon>Eukaryota</taxon>
        <taxon>Fungi</taxon>
        <taxon>Dikarya</taxon>
        <taxon>Ascomycota</taxon>
        <taxon>Pezizomycotina</taxon>
        <taxon>Dothideomycetes</taxon>
        <taxon>Dothideomycetes incertae sedis</taxon>
        <taxon>Botryosphaeriales</taxon>
        <taxon>Saccharataceae</taxon>
        <taxon>Saccharata</taxon>
    </lineage>
</organism>
<evidence type="ECO:0000313" key="4">
    <source>
        <dbReference type="Proteomes" id="UP000799776"/>
    </source>
</evidence>